<dbReference type="EMBL" id="BBNO01000002">
    <property type="protein sequence ID" value="GAO07197.1"/>
    <property type="molecule type" value="Genomic_DNA"/>
</dbReference>
<keyword evidence="2" id="KW-1185">Reference proteome</keyword>
<accession>A0A0P4R2Q6</accession>
<name>A0A0P4R2Q6_9ACTN</name>
<sequence>MVCLASNVFQSSSHFRGSELPGIPPPAPEFFIDSSDSGNILQSGQISLPCDIVEQTPRQQHDTLLTTMDK</sequence>
<comment type="caution">
    <text evidence="1">The sequence shown here is derived from an EMBL/GenBank/DDBJ whole genome shotgun (WGS) entry which is preliminary data.</text>
</comment>
<dbReference type="AlphaFoldDB" id="A0A0P4R2Q6"/>
<gene>
    <name evidence="1" type="ORF">TPA0598_02_04360</name>
</gene>
<organism evidence="1 2">
    <name type="scientific">Streptomyces lydicamycinicus</name>
    <dbReference type="NCBI Taxonomy" id="1546107"/>
    <lineage>
        <taxon>Bacteria</taxon>
        <taxon>Bacillati</taxon>
        <taxon>Actinomycetota</taxon>
        <taxon>Actinomycetes</taxon>
        <taxon>Kitasatosporales</taxon>
        <taxon>Streptomycetaceae</taxon>
        <taxon>Streptomyces</taxon>
    </lineage>
</organism>
<evidence type="ECO:0000313" key="2">
    <source>
        <dbReference type="Proteomes" id="UP000048965"/>
    </source>
</evidence>
<reference evidence="2" key="1">
    <citation type="submission" date="2014-09" db="EMBL/GenBank/DDBJ databases">
        <title>Whole genome shotgun sequence of Streptomyces sp. NBRC 110027.</title>
        <authorList>
            <person name="Komaki H."/>
            <person name="Ichikawa N."/>
            <person name="Katano-Makiyama Y."/>
            <person name="Hosoyama A."/>
            <person name="Hashimoto M."/>
            <person name="Uohara A."/>
            <person name="Kitahashi Y."/>
            <person name="Ohji S."/>
            <person name="Kimura A."/>
            <person name="Yamazoe A."/>
            <person name="Igarashi Y."/>
            <person name="Fujita N."/>
        </authorList>
    </citation>
    <scope>NUCLEOTIDE SEQUENCE [LARGE SCALE GENOMIC DNA]</scope>
    <source>
        <strain evidence="2">NBRC 110027</strain>
    </source>
</reference>
<reference evidence="1 2" key="2">
    <citation type="journal article" date="2015" name="Stand. Genomic Sci.">
        <title>Draft genome sequence of marine-derived Streptomyces sp. TP-A0598, a producer of anti-MRSA antibiotic lydicamycins.</title>
        <authorList>
            <person name="Komaki H."/>
            <person name="Ichikawa N."/>
            <person name="Hosoyama A."/>
            <person name="Fujita N."/>
            <person name="Igarashi Y."/>
        </authorList>
    </citation>
    <scope>NUCLEOTIDE SEQUENCE [LARGE SCALE GENOMIC DNA]</scope>
    <source>
        <strain evidence="1 2">NBRC 110027</strain>
    </source>
</reference>
<proteinExistence type="predicted"/>
<dbReference type="RefSeq" id="WP_251084486.1">
    <property type="nucleotide sequence ID" value="NZ_CP098437.1"/>
</dbReference>
<evidence type="ECO:0000313" key="1">
    <source>
        <dbReference type="EMBL" id="GAO07197.1"/>
    </source>
</evidence>
<dbReference type="Proteomes" id="UP000048965">
    <property type="component" value="Unassembled WGS sequence"/>
</dbReference>
<protein>
    <submittedName>
        <fullName evidence="1">Uncharacterized protein</fullName>
    </submittedName>
</protein>